<sequence length="212" mass="22310">MNRHGCIPSLPATPFSFSILVSSPIRRNLLFCPVTSLIFPIAKTKIQFASMIVAGLDIFIAFLFKRSLVHPPNPAQPAPDQYPVTLSMSQLTQLIQAVLNGDVPLPSPAEAVPGQGFGPTGTDVPLFPDNLSFSLILSAPFAPFDGSPDTSFNVPLFELPGAPGNLIIAVCALIAQFIVERAGVGTPNGSSNRQVNLNRGKGGVSYGNSVLA</sequence>
<reference evidence="1 2" key="1">
    <citation type="submission" date="2011-11" db="EMBL/GenBank/DDBJ databases">
        <title>The Noncontiguous Finished genome of Desulfosporosinus youngiae DSM 17734.</title>
        <authorList>
            <consortium name="US DOE Joint Genome Institute (JGI-PGF)"/>
            <person name="Lucas S."/>
            <person name="Han J."/>
            <person name="Lapidus A."/>
            <person name="Cheng J.-F."/>
            <person name="Goodwin L."/>
            <person name="Pitluck S."/>
            <person name="Peters L."/>
            <person name="Ovchinnikova G."/>
            <person name="Lu M."/>
            <person name="Land M.L."/>
            <person name="Hauser L."/>
            <person name="Pester M."/>
            <person name="Spring S."/>
            <person name="Ollivier B."/>
            <person name="Rattei T."/>
            <person name="Klenk H.-P."/>
            <person name="Wagner M."/>
            <person name="Loy A."/>
            <person name="Woyke T.J."/>
        </authorList>
    </citation>
    <scope>NUCLEOTIDE SEQUENCE [LARGE SCALE GENOMIC DNA]</scope>
    <source>
        <strain evidence="1 2">DSM 17734</strain>
    </source>
</reference>
<dbReference type="EMBL" id="CM001441">
    <property type="protein sequence ID" value="EHQ91957.1"/>
    <property type="molecule type" value="Genomic_DNA"/>
</dbReference>
<evidence type="ECO:0000313" key="2">
    <source>
        <dbReference type="Proteomes" id="UP000005104"/>
    </source>
</evidence>
<evidence type="ECO:0000313" key="1">
    <source>
        <dbReference type="EMBL" id="EHQ91957.1"/>
    </source>
</evidence>
<accession>H5Y048</accession>
<gene>
    <name evidence="1" type="ORF">DesyoDRAFT_5022</name>
</gene>
<organism evidence="1 2">
    <name type="scientific">Desulfosporosinus youngiae DSM 17734</name>
    <dbReference type="NCBI Taxonomy" id="768710"/>
    <lineage>
        <taxon>Bacteria</taxon>
        <taxon>Bacillati</taxon>
        <taxon>Bacillota</taxon>
        <taxon>Clostridia</taxon>
        <taxon>Eubacteriales</taxon>
        <taxon>Desulfitobacteriaceae</taxon>
        <taxon>Desulfosporosinus</taxon>
    </lineage>
</organism>
<dbReference type="STRING" id="768710.DesyoDRAFT_5022"/>
<proteinExistence type="predicted"/>
<dbReference type="RefSeq" id="WP_007787118.1">
    <property type="nucleotide sequence ID" value="NZ_CM001441.1"/>
</dbReference>
<dbReference type="Proteomes" id="UP000005104">
    <property type="component" value="Chromosome"/>
</dbReference>
<dbReference type="HOGENOM" id="CLU_118491_0_0_9"/>
<dbReference type="AlphaFoldDB" id="H5Y048"/>
<keyword evidence="2" id="KW-1185">Reference proteome</keyword>
<protein>
    <submittedName>
        <fullName evidence="1">Uncharacterized protein</fullName>
    </submittedName>
</protein>
<name>H5Y048_9FIRM</name>
<dbReference type="eggNOG" id="ENOG5033VM3">
    <property type="taxonomic scope" value="Bacteria"/>
</dbReference>